<evidence type="ECO:0000313" key="3">
    <source>
        <dbReference type="Proteomes" id="UP001432062"/>
    </source>
</evidence>
<proteinExistence type="predicted"/>
<organism evidence="2 3">
    <name type="scientific">Nocardia vinacea</name>
    <dbReference type="NCBI Taxonomy" id="96468"/>
    <lineage>
        <taxon>Bacteria</taxon>
        <taxon>Bacillati</taxon>
        <taxon>Actinomycetota</taxon>
        <taxon>Actinomycetes</taxon>
        <taxon>Mycobacteriales</taxon>
        <taxon>Nocardiaceae</taxon>
        <taxon>Nocardia</taxon>
    </lineage>
</organism>
<reference evidence="2" key="1">
    <citation type="submission" date="2022-10" db="EMBL/GenBank/DDBJ databases">
        <title>The complete genomes of actinobacterial strains from the NBC collection.</title>
        <authorList>
            <person name="Joergensen T.S."/>
            <person name="Alvarez Arevalo M."/>
            <person name="Sterndorff E.B."/>
            <person name="Faurdal D."/>
            <person name="Vuksanovic O."/>
            <person name="Mourched A.-S."/>
            <person name="Charusanti P."/>
            <person name="Shaw S."/>
            <person name="Blin K."/>
            <person name="Weber T."/>
        </authorList>
    </citation>
    <scope>NUCLEOTIDE SEQUENCE</scope>
    <source>
        <strain evidence="2">NBC_01482</strain>
    </source>
</reference>
<sequence length="310" mass="33985">MSEPIPGMEGLPSWKLRLLERIQNASADHVQLLLRGHPSYEPHYGSGEIPLQTWRTHLRALAADRHEIEIHASAVGVPPAAIAQAREMGEHGLRWGDSVHSPPTVRHGEDPVRAHIVEGVANDVWQLEHMAAINVAHRLRGADGRFPPDPPAQEQFHRNMTALWSRAYDTGHVIGLTSEEGAQLWGRDQAGWTQLVAATVHRYGDAALHERWRAYAWRGIEHEAWRSVDTLAADRIREPNVAPPPTPPELIERATQALTGIPSEASADPSIGRAVGAALPLDVAAGWDSEPASEPDIRPPEPGSSVGFER</sequence>
<evidence type="ECO:0000256" key="1">
    <source>
        <dbReference type="SAM" id="MobiDB-lite"/>
    </source>
</evidence>
<name>A0ABZ1YTX8_9NOCA</name>
<gene>
    <name evidence="2" type="ORF">OG563_00310</name>
</gene>
<accession>A0ABZ1YTX8</accession>
<evidence type="ECO:0000313" key="2">
    <source>
        <dbReference type="EMBL" id="WUV46742.1"/>
    </source>
</evidence>
<dbReference type="Proteomes" id="UP001432062">
    <property type="component" value="Chromosome"/>
</dbReference>
<protein>
    <submittedName>
        <fullName evidence="2">Uncharacterized protein</fullName>
    </submittedName>
</protein>
<keyword evidence="3" id="KW-1185">Reference proteome</keyword>
<feature type="region of interest" description="Disordered" evidence="1">
    <location>
        <begin position="285"/>
        <end position="310"/>
    </location>
</feature>
<dbReference type="RefSeq" id="WP_329410761.1">
    <property type="nucleotide sequence ID" value="NZ_CP109441.1"/>
</dbReference>
<dbReference type="EMBL" id="CP109441">
    <property type="protein sequence ID" value="WUV46742.1"/>
    <property type="molecule type" value="Genomic_DNA"/>
</dbReference>